<feature type="compositionally biased region" description="Polar residues" evidence="1">
    <location>
        <begin position="95"/>
        <end position="105"/>
    </location>
</feature>
<dbReference type="InterPro" id="IPR046522">
    <property type="entry name" value="DUF6699"/>
</dbReference>
<feature type="compositionally biased region" description="Basic and acidic residues" evidence="1">
    <location>
        <begin position="196"/>
        <end position="208"/>
    </location>
</feature>
<evidence type="ECO:0000313" key="4">
    <source>
        <dbReference type="Proteomes" id="UP000054549"/>
    </source>
</evidence>
<reference evidence="3 4" key="1">
    <citation type="submission" date="2014-04" db="EMBL/GenBank/DDBJ databases">
        <title>Evolutionary Origins and Diversification of the Mycorrhizal Mutualists.</title>
        <authorList>
            <consortium name="DOE Joint Genome Institute"/>
            <consortium name="Mycorrhizal Genomics Consortium"/>
            <person name="Kohler A."/>
            <person name="Kuo A."/>
            <person name="Nagy L.G."/>
            <person name="Floudas D."/>
            <person name="Copeland A."/>
            <person name="Barry K.W."/>
            <person name="Cichocki N."/>
            <person name="Veneault-Fourrey C."/>
            <person name="LaButti K."/>
            <person name="Lindquist E.A."/>
            <person name="Lipzen A."/>
            <person name="Lundell T."/>
            <person name="Morin E."/>
            <person name="Murat C."/>
            <person name="Riley R."/>
            <person name="Ohm R."/>
            <person name="Sun H."/>
            <person name="Tunlid A."/>
            <person name="Henrissat B."/>
            <person name="Grigoriev I.V."/>
            <person name="Hibbett D.S."/>
            <person name="Martin F."/>
        </authorList>
    </citation>
    <scope>NUCLEOTIDE SEQUENCE [LARGE SCALE GENOMIC DNA]</scope>
    <source>
        <strain evidence="3 4">Koide BX008</strain>
    </source>
</reference>
<feature type="region of interest" description="Disordered" evidence="1">
    <location>
        <begin position="40"/>
        <end position="117"/>
    </location>
</feature>
<feature type="compositionally biased region" description="Low complexity" evidence="1">
    <location>
        <begin position="160"/>
        <end position="172"/>
    </location>
</feature>
<feature type="region of interest" description="Disordered" evidence="1">
    <location>
        <begin position="1"/>
        <end position="27"/>
    </location>
</feature>
<protein>
    <recommendedName>
        <fullName evidence="2">DUF6699 domain-containing protein</fullName>
    </recommendedName>
</protein>
<dbReference type="Proteomes" id="UP000054549">
    <property type="component" value="Unassembled WGS sequence"/>
</dbReference>
<feature type="domain" description="DUF6699" evidence="2">
    <location>
        <begin position="250"/>
        <end position="412"/>
    </location>
</feature>
<feature type="compositionally biased region" description="Polar residues" evidence="1">
    <location>
        <begin position="183"/>
        <end position="195"/>
    </location>
</feature>
<dbReference type="HOGENOM" id="CLU_059219_0_0_1"/>
<evidence type="ECO:0000313" key="3">
    <source>
        <dbReference type="EMBL" id="KIL59118.1"/>
    </source>
</evidence>
<feature type="compositionally biased region" description="Basic and acidic residues" evidence="1">
    <location>
        <begin position="85"/>
        <end position="94"/>
    </location>
</feature>
<accession>A0A0C2WS27</accession>
<evidence type="ECO:0000256" key="1">
    <source>
        <dbReference type="SAM" id="MobiDB-lite"/>
    </source>
</evidence>
<organism evidence="3 4">
    <name type="scientific">Amanita muscaria (strain Koide BX008)</name>
    <dbReference type="NCBI Taxonomy" id="946122"/>
    <lineage>
        <taxon>Eukaryota</taxon>
        <taxon>Fungi</taxon>
        <taxon>Dikarya</taxon>
        <taxon>Basidiomycota</taxon>
        <taxon>Agaricomycotina</taxon>
        <taxon>Agaricomycetes</taxon>
        <taxon>Agaricomycetidae</taxon>
        <taxon>Agaricales</taxon>
        <taxon>Pluteineae</taxon>
        <taxon>Amanitaceae</taxon>
        <taxon>Amanita</taxon>
    </lineage>
</organism>
<dbReference type="EMBL" id="KN818322">
    <property type="protein sequence ID" value="KIL59118.1"/>
    <property type="molecule type" value="Genomic_DNA"/>
</dbReference>
<gene>
    <name evidence="3" type="ORF">M378DRAFT_180970</name>
</gene>
<evidence type="ECO:0000259" key="2">
    <source>
        <dbReference type="Pfam" id="PF20415"/>
    </source>
</evidence>
<dbReference type="Pfam" id="PF20415">
    <property type="entry name" value="DUF6699"/>
    <property type="match status" value="1"/>
</dbReference>
<dbReference type="AlphaFoldDB" id="A0A0C2WS27"/>
<feature type="region of interest" description="Disordered" evidence="1">
    <location>
        <begin position="157"/>
        <end position="229"/>
    </location>
</feature>
<dbReference type="OrthoDB" id="3242468at2759"/>
<name>A0A0C2WS27_AMAMK</name>
<proteinExistence type="predicted"/>
<keyword evidence="4" id="KW-1185">Reference proteome</keyword>
<sequence length="429" mass="46921">MASYLRNLFSSRKKSGSDDKSQKYKRSVTVSAIPVPTLNHVYAEPGTVPPTPIPQRVRERSNSNNVAAHAITPSPLRYTTYDPGSVREKNRSASKEQPQSATHGSYSKHHRGLSDPLTHYAQSPIYQTPARPRSSSHKLPERPPLYPLYAPSGSFSSVYSTASTTSRANSSTGHPTRPVLPPRSTSATSVAVSDQSRGEPKSVLKRDSTWSGSSSKSSHRPHVSFLNPNKPPTLIMHPLLAYSRLHRPPICFDVTYAPSSCAVLDRSTLNPVPPHTLTQPATEPPTYSRLVLRCDKLPWPVVVNSQTESYQAPPANGRKFYIGSSSSSSSHSRRNSSAAITNLDILFALHSTLSVRVTSTEWEALGKGSRAQRKVTRAYEKRCQKMGGGWEGGVRRLDYLGQKKILVGIELDKTSNDNGGTGKLVFGKP</sequence>
<dbReference type="InParanoid" id="A0A0C2WS27"/>